<sequence>MTAQDILISMRGDLPRLRGSLLATTDGLPIAHDLEEAATYDDQEAETLSAMISALLGLGKRVSGSYDLAPLEAVTVSGAGGLMLLYAVGQRAVLALLVEVNANLGLVHLVARQTAARLEDTIAISS</sequence>
<feature type="domain" description="Roadblock/LAMTOR2" evidence="1">
    <location>
        <begin position="4"/>
        <end position="98"/>
    </location>
</feature>
<evidence type="ECO:0000313" key="2">
    <source>
        <dbReference type="EMBL" id="MBB6098529.1"/>
    </source>
</evidence>
<dbReference type="AlphaFoldDB" id="A0A841I2B6"/>
<dbReference type="Gene3D" id="3.30.450.30">
    <property type="entry name" value="Dynein light chain 2a, cytoplasmic"/>
    <property type="match status" value="1"/>
</dbReference>
<protein>
    <recommendedName>
        <fullName evidence="1">Roadblock/LAMTOR2 domain-containing protein</fullName>
    </recommendedName>
</protein>
<name>A0A841I2B6_9DEIO</name>
<dbReference type="Proteomes" id="UP000569951">
    <property type="component" value="Unassembled WGS sequence"/>
</dbReference>
<comment type="caution">
    <text evidence="2">The sequence shown here is derived from an EMBL/GenBank/DDBJ whole genome shotgun (WGS) entry which is preliminary data.</text>
</comment>
<gene>
    <name evidence="2" type="ORF">HNR42_001963</name>
</gene>
<evidence type="ECO:0000259" key="1">
    <source>
        <dbReference type="SMART" id="SM00960"/>
    </source>
</evidence>
<dbReference type="Pfam" id="PF03259">
    <property type="entry name" value="Robl_LC7"/>
    <property type="match status" value="1"/>
</dbReference>
<dbReference type="InterPro" id="IPR004942">
    <property type="entry name" value="Roadblock/LAMTOR2_dom"/>
</dbReference>
<dbReference type="SMART" id="SM00960">
    <property type="entry name" value="Robl_LC7"/>
    <property type="match status" value="1"/>
</dbReference>
<accession>A0A841I2B6</accession>
<proteinExistence type="predicted"/>
<organism evidence="2 3">
    <name type="scientific">Deinobacterium chartae</name>
    <dbReference type="NCBI Taxonomy" id="521158"/>
    <lineage>
        <taxon>Bacteria</taxon>
        <taxon>Thermotogati</taxon>
        <taxon>Deinococcota</taxon>
        <taxon>Deinococci</taxon>
        <taxon>Deinococcales</taxon>
        <taxon>Deinococcaceae</taxon>
        <taxon>Deinobacterium</taxon>
    </lineage>
</organism>
<dbReference type="SUPFAM" id="SSF103196">
    <property type="entry name" value="Roadblock/LC7 domain"/>
    <property type="match status" value="1"/>
</dbReference>
<reference evidence="2 3" key="1">
    <citation type="submission" date="2020-08" db="EMBL/GenBank/DDBJ databases">
        <title>Genomic Encyclopedia of Type Strains, Phase IV (KMG-IV): sequencing the most valuable type-strain genomes for metagenomic binning, comparative biology and taxonomic classification.</title>
        <authorList>
            <person name="Goeker M."/>
        </authorList>
    </citation>
    <scope>NUCLEOTIDE SEQUENCE [LARGE SCALE GENOMIC DNA]</scope>
    <source>
        <strain evidence="2 3">DSM 21458</strain>
    </source>
</reference>
<keyword evidence="3" id="KW-1185">Reference proteome</keyword>
<dbReference type="RefSeq" id="WP_183987025.1">
    <property type="nucleotide sequence ID" value="NZ_JACHHG010000006.1"/>
</dbReference>
<dbReference type="EMBL" id="JACHHG010000006">
    <property type="protein sequence ID" value="MBB6098529.1"/>
    <property type="molecule type" value="Genomic_DNA"/>
</dbReference>
<evidence type="ECO:0000313" key="3">
    <source>
        <dbReference type="Proteomes" id="UP000569951"/>
    </source>
</evidence>